<dbReference type="GO" id="GO:0005737">
    <property type="term" value="C:cytoplasm"/>
    <property type="evidence" value="ECO:0007669"/>
    <property type="project" value="UniProtKB-SubCell"/>
</dbReference>
<keyword evidence="8 13" id="KW-0067">ATP-binding</keyword>
<evidence type="ECO:0000313" key="16">
    <source>
        <dbReference type="EMBL" id="SFF87560.1"/>
    </source>
</evidence>
<evidence type="ECO:0000256" key="7">
    <source>
        <dbReference type="ARBA" id="ARBA00022741"/>
    </source>
</evidence>
<dbReference type="GO" id="GO:0005524">
    <property type="term" value="F:ATP binding"/>
    <property type="evidence" value="ECO:0007669"/>
    <property type="project" value="UniProtKB-UniRule"/>
</dbReference>
<keyword evidence="6 13" id="KW-0479">Metal-binding</keyword>
<keyword evidence="5 13" id="KW-0436">Ligase</keyword>
<organism evidence="16 17">
    <name type="scientific">Planifilum fulgidum</name>
    <dbReference type="NCBI Taxonomy" id="201973"/>
    <lineage>
        <taxon>Bacteria</taxon>
        <taxon>Bacillati</taxon>
        <taxon>Bacillota</taxon>
        <taxon>Bacilli</taxon>
        <taxon>Bacillales</taxon>
        <taxon>Thermoactinomycetaceae</taxon>
        <taxon>Planifilum</taxon>
    </lineage>
</organism>
<dbReference type="AlphaFoldDB" id="A0A1I2M9F7"/>
<protein>
    <recommendedName>
        <fullName evidence="13">Phenylalanine--tRNA ligase alpha subunit</fullName>
        <ecNumber evidence="13">6.1.1.20</ecNumber>
    </recommendedName>
    <alternativeName>
        <fullName evidence="13">Phenylalanyl-tRNA synthetase alpha subunit</fullName>
        <shortName evidence="13">PheRS</shortName>
    </alternativeName>
</protein>
<keyword evidence="9 13" id="KW-0460">Magnesium</keyword>
<keyword evidence="10 13" id="KW-0648">Protein biosynthesis</keyword>
<comment type="cofactor">
    <cofactor evidence="13">
        <name>Mg(2+)</name>
        <dbReference type="ChEBI" id="CHEBI:18420"/>
    </cofactor>
    <text evidence="13">Binds 2 magnesium ions per tetramer.</text>
</comment>
<evidence type="ECO:0000256" key="6">
    <source>
        <dbReference type="ARBA" id="ARBA00022723"/>
    </source>
</evidence>
<dbReference type="Proteomes" id="UP000198661">
    <property type="component" value="Unassembled WGS sequence"/>
</dbReference>
<gene>
    <name evidence="13" type="primary">pheS</name>
    <name evidence="16" type="ORF">SAMN04488025_10767</name>
</gene>
<dbReference type="Pfam" id="PF02912">
    <property type="entry name" value="Phe_tRNA-synt_N"/>
    <property type="match status" value="1"/>
</dbReference>
<evidence type="ECO:0000256" key="10">
    <source>
        <dbReference type="ARBA" id="ARBA00022917"/>
    </source>
</evidence>
<dbReference type="InterPro" id="IPR006195">
    <property type="entry name" value="aa-tRNA-synth_II"/>
</dbReference>
<dbReference type="STRING" id="201973.SAMN04488025_10767"/>
<dbReference type="GO" id="GO:0000287">
    <property type="term" value="F:magnesium ion binding"/>
    <property type="evidence" value="ECO:0007669"/>
    <property type="project" value="UniProtKB-UniRule"/>
</dbReference>
<evidence type="ECO:0000256" key="1">
    <source>
        <dbReference type="ARBA" id="ARBA00004496"/>
    </source>
</evidence>
<evidence type="ECO:0000256" key="5">
    <source>
        <dbReference type="ARBA" id="ARBA00022598"/>
    </source>
</evidence>
<proteinExistence type="inferred from homology"/>
<dbReference type="InterPro" id="IPR004188">
    <property type="entry name" value="Phe-tRNA_ligase_II_N"/>
</dbReference>
<dbReference type="GO" id="GO:0016740">
    <property type="term" value="F:transferase activity"/>
    <property type="evidence" value="ECO:0007669"/>
    <property type="project" value="UniProtKB-ARBA"/>
</dbReference>
<evidence type="ECO:0000259" key="15">
    <source>
        <dbReference type="PROSITE" id="PS50862"/>
    </source>
</evidence>
<evidence type="ECO:0000256" key="8">
    <source>
        <dbReference type="ARBA" id="ARBA00022840"/>
    </source>
</evidence>
<keyword evidence="14" id="KW-0175">Coiled coil</keyword>
<dbReference type="OrthoDB" id="9800719at2"/>
<dbReference type="PANTHER" id="PTHR11538">
    <property type="entry name" value="PHENYLALANYL-TRNA SYNTHETASE"/>
    <property type="match status" value="1"/>
</dbReference>
<sequence length="344" mass="38879">MLSRLNALREEARRSIAAADRSDQLKELRVKYLGKKGEITAILRGMKDIPPQDRPKVGSLANEIRGELERLIAEKEKELDERALEERLKREALDVTLPGDPRPLGSVHPLSAVIEQIEDIFIGMGFEVAEGPEVEWDEINFEALNIAQDHPARDMQDSFYITPRILLRTHTSGVQVRTLRSRKGEVPVRVIGPGKVYRRDEDDATHSHQFMQIEGLVVDSGVSMSELNGVLLAFARKMFGENQQIRLRPSYFPFTEPSAEVDISCIICGGRGCRTCKGTGWIEILGSGMVHPRVLEMAGYDSEKYTGFAFGMGVERIAMLKYGVDDIRHFYTNDLRFLRQYQSV</sequence>
<accession>A0A1I2M9F7</accession>
<dbReference type="Gene3D" id="3.30.930.10">
    <property type="entry name" value="Bira Bifunctional Protein, Domain 2"/>
    <property type="match status" value="1"/>
</dbReference>
<dbReference type="NCBIfam" id="TIGR00468">
    <property type="entry name" value="pheS"/>
    <property type="match status" value="1"/>
</dbReference>
<dbReference type="SUPFAM" id="SSF55681">
    <property type="entry name" value="Class II aaRS and biotin synthetases"/>
    <property type="match status" value="1"/>
</dbReference>
<dbReference type="InterPro" id="IPR045864">
    <property type="entry name" value="aa-tRNA-synth_II/BPL/LPL"/>
</dbReference>
<comment type="subunit">
    <text evidence="3 13">Tetramer of two alpha and two beta subunits.</text>
</comment>
<dbReference type="GO" id="GO:0004826">
    <property type="term" value="F:phenylalanine-tRNA ligase activity"/>
    <property type="evidence" value="ECO:0007669"/>
    <property type="project" value="UniProtKB-UniRule"/>
</dbReference>
<dbReference type="PANTHER" id="PTHR11538:SF41">
    <property type="entry name" value="PHENYLALANINE--TRNA LIGASE, MITOCHONDRIAL"/>
    <property type="match status" value="1"/>
</dbReference>
<evidence type="ECO:0000256" key="3">
    <source>
        <dbReference type="ARBA" id="ARBA00011209"/>
    </source>
</evidence>
<dbReference type="RefSeq" id="WP_092036801.1">
    <property type="nucleotide sequence ID" value="NZ_FOOK01000007.1"/>
</dbReference>
<dbReference type="InterPro" id="IPR002319">
    <property type="entry name" value="Phenylalanyl-tRNA_Synthase"/>
</dbReference>
<name>A0A1I2M9F7_9BACL</name>
<evidence type="ECO:0000256" key="14">
    <source>
        <dbReference type="SAM" id="Coils"/>
    </source>
</evidence>
<dbReference type="GO" id="GO:0006432">
    <property type="term" value="P:phenylalanyl-tRNA aminoacylation"/>
    <property type="evidence" value="ECO:0007669"/>
    <property type="project" value="UniProtKB-UniRule"/>
</dbReference>
<feature type="domain" description="Aminoacyl-transfer RNA synthetases class-II family profile" evidence="15">
    <location>
        <begin position="111"/>
        <end position="340"/>
    </location>
</feature>
<comment type="catalytic activity">
    <reaction evidence="12 13">
        <text>tRNA(Phe) + L-phenylalanine + ATP = L-phenylalanyl-tRNA(Phe) + AMP + diphosphate + H(+)</text>
        <dbReference type="Rhea" id="RHEA:19413"/>
        <dbReference type="Rhea" id="RHEA-COMP:9668"/>
        <dbReference type="Rhea" id="RHEA-COMP:9699"/>
        <dbReference type="ChEBI" id="CHEBI:15378"/>
        <dbReference type="ChEBI" id="CHEBI:30616"/>
        <dbReference type="ChEBI" id="CHEBI:33019"/>
        <dbReference type="ChEBI" id="CHEBI:58095"/>
        <dbReference type="ChEBI" id="CHEBI:78442"/>
        <dbReference type="ChEBI" id="CHEBI:78531"/>
        <dbReference type="ChEBI" id="CHEBI:456215"/>
        <dbReference type="EC" id="6.1.1.20"/>
    </reaction>
</comment>
<keyword evidence="4 13" id="KW-0963">Cytoplasm</keyword>
<comment type="subcellular location">
    <subcellularLocation>
        <location evidence="1 13">Cytoplasm</location>
    </subcellularLocation>
</comment>
<reference evidence="16 17" key="1">
    <citation type="submission" date="2016-10" db="EMBL/GenBank/DDBJ databases">
        <authorList>
            <person name="de Groot N.N."/>
        </authorList>
    </citation>
    <scope>NUCLEOTIDE SEQUENCE [LARGE SCALE GENOMIC DNA]</scope>
    <source>
        <strain evidence="16 17">DSM 44945</strain>
    </source>
</reference>
<comment type="similarity">
    <text evidence="2 13">Belongs to the class-II aminoacyl-tRNA synthetase family. Phe-tRNA synthetase alpha subunit type 1 subfamily.</text>
</comment>
<feature type="coiled-coil region" evidence="14">
    <location>
        <begin position="61"/>
        <end position="88"/>
    </location>
</feature>
<dbReference type="CDD" id="cd00496">
    <property type="entry name" value="PheRS_alpha_core"/>
    <property type="match status" value="1"/>
</dbReference>
<evidence type="ECO:0000313" key="17">
    <source>
        <dbReference type="Proteomes" id="UP000198661"/>
    </source>
</evidence>
<dbReference type="InterPro" id="IPR022911">
    <property type="entry name" value="Phe_tRNA_ligase_alpha1_bac"/>
</dbReference>
<evidence type="ECO:0000256" key="11">
    <source>
        <dbReference type="ARBA" id="ARBA00023146"/>
    </source>
</evidence>
<dbReference type="SUPFAM" id="SSF46589">
    <property type="entry name" value="tRNA-binding arm"/>
    <property type="match status" value="1"/>
</dbReference>
<dbReference type="FunFam" id="3.30.930.10:FF:000003">
    <property type="entry name" value="Phenylalanine--tRNA ligase alpha subunit"/>
    <property type="match status" value="1"/>
</dbReference>
<dbReference type="InterPro" id="IPR004529">
    <property type="entry name" value="Phe-tRNA-synth_IIc_asu"/>
</dbReference>
<dbReference type="EMBL" id="FOOK01000007">
    <property type="protein sequence ID" value="SFF87560.1"/>
    <property type="molecule type" value="Genomic_DNA"/>
</dbReference>
<dbReference type="HAMAP" id="MF_00281">
    <property type="entry name" value="Phe_tRNA_synth_alpha1"/>
    <property type="match status" value="1"/>
</dbReference>
<evidence type="ECO:0000256" key="9">
    <source>
        <dbReference type="ARBA" id="ARBA00022842"/>
    </source>
</evidence>
<evidence type="ECO:0000256" key="2">
    <source>
        <dbReference type="ARBA" id="ARBA00010207"/>
    </source>
</evidence>
<dbReference type="GO" id="GO:0000049">
    <property type="term" value="F:tRNA binding"/>
    <property type="evidence" value="ECO:0007669"/>
    <property type="project" value="InterPro"/>
</dbReference>
<evidence type="ECO:0000256" key="12">
    <source>
        <dbReference type="ARBA" id="ARBA00049255"/>
    </source>
</evidence>
<keyword evidence="7 13" id="KW-0547">Nucleotide-binding</keyword>
<dbReference type="InterPro" id="IPR010978">
    <property type="entry name" value="tRNA-bd_arm"/>
</dbReference>
<keyword evidence="17" id="KW-1185">Reference proteome</keyword>
<evidence type="ECO:0000256" key="4">
    <source>
        <dbReference type="ARBA" id="ARBA00022490"/>
    </source>
</evidence>
<dbReference type="Pfam" id="PF01409">
    <property type="entry name" value="tRNA-synt_2d"/>
    <property type="match status" value="1"/>
</dbReference>
<dbReference type="PROSITE" id="PS50862">
    <property type="entry name" value="AA_TRNA_LIGASE_II"/>
    <property type="match status" value="1"/>
</dbReference>
<evidence type="ECO:0000256" key="13">
    <source>
        <dbReference type="HAMAP-Rule" id="MF_00281"/>
    </source>
</evidence>
<keyword evidence="11 13" id="KW-0030">Aminoacyl-tRNA synthetase</keyword>
<dbReference type="GO" id="GO:0140096">
    <property type="term" value="F:catalytic activity, acting on a protein"/>
    <property type="evidence" value="ECO:0007669"/>
    <property type="project" value="UniProtKB-ARBA"/>
</dbReference>
<dbReference type="EC" id="6.1.1.20" evidence="13"/>
<feature type="binding site" evidence="13">
    <location>
        <position position="256"/>
    </location>
    <ligand>
        <name>Mg(2+)</name>
        <dbReference type="ChEBI" id="CHEBI:18420"/>
        <note>shared with beta subunit</note>
    </ligand>
</feature>